<dbReference type="InterPro" id="IPR006680">
    <property type="entry name" value="Amidohydro-rel"/>
</dbReference>
<dbReference type="PANTHER" id="PTHR11271:SF6">
    <property type="entry name" value="GUANINE DEAMINASE"/>
    <property type="match status" value="1"/>
</dbReference>
<comment type="catalytic activity">
    <reaction evidence="8">
        <text>guanine + H2O + H(+) = xanthine + NH4(+)</text>
        <dbReference type="Rhea" id="RHEA:14665"/>
        <dbReference type="ChEBI" id="CHEBI:15377"/>
        <dbReference type="ChEBI" id="CHEBI:15378"/>
        <dbReference type="ChEBI" id="CHEBI:16235"/>
        <dbReference type="ChEBI" id="CHEBI:17712"/>
        <dbReference type="ChEBI" id="CHEBI:28938"/>
        <dbReference type="EC" id="3.5.4.3"/>
    </reaction>
</comment>
<dbReference type="InterPro" id="IPR032466">
    <property type="entry name" value="Metal_Hydrolase"/>
</dbReference>
<dbReference type="InterPro" id="IPR051607">
    <property type="entry name" value="Metallo-dep_hydrolases"/>
</dbReference>
<keyword evidence="11" id="KW-1185">Reference proteome</keyword>
<evidence type="ECO:0000313" key="10">
    <source>
        <dbReference type="EMBL" id="SDZ33924.1"/>
    </source>
</evidence>
<reference evidence="10 11" key="1">
    <citation type="submission" date="2016-10" db="EMBL/GenBank/DDBJ databases">
        <authorList>
            <person name="de Groot N.N."/>
        </authorList>
    </citation>
    <scope>NUCLEOTIDE SEQUENCE [LARGE SCALE GENOMIC DNA]</scope>
    <source>
        <strain evidence="10 11">CGMCC 4.3491</strain>
    </source>
</reference>
<dbReference type="SUPFAM" id="SSF51556">
    <property type="entry name" value="Metallo-dependent hydrolases"/>
    <property type="match status" value="1"/>
</dbReference>
<sequence>MGIDLAETAIRGTFLDFIDDPWKHVGNEEAAVRFHADGLLVVEAGKIVDFGPYAEVAPKHPGVAITEIRDRIILPGFIDGHIHLPQTRVLGAYGEQLLPWLQKWVFPEEHKYADRAYAEEGTKHFFDNLLASGTTTAQTFTTGNLTCNEVFFEEATKRNMRMIGGLTGIDRHVPDYFANTPEQFYDDSKTLIEKFHGVGRNLYAITPRFGFGASNELLAACQKLKEEHPDLWINTHISENPAEIHGVLALHDDCHDYLGVYEKYDLVGPKFTGGHGVWLSNDEFRRLSDSGAAVSFCPSSNLYLGSGLFRLGKATDPEHRVLLNFGTDMGGGNRFSLLNTLEDAYKVGMLNNTILDGSIIPSDQDLAESERNKLSPFRAFYSLTRGGAESLYIDDLVGTFDIGKEADFVALDWTAGPPATAWHQSLLHDGGELTLEAASDLLFGIMMVSDERAVDETWVMGERAYKKA</sequence>
<evidence type="ECO:0000256" key="3">
    <source>
        <dbReference type="ARBA" id="ARBA00012781"/>
    </source>
</evidence>
<name>A0A1H3S7P3_9MICO</name>
<evidence type="ECO:0000259" key="9">
    <source>
        <dbReference type="Pfam" id="PF01979"/>
    </source>
</evidence>
<evidence type="ECO:0000256" key="7">
    <source>
        <dbReference type="NCBIfam" id="TIGR02967"/>
    </source>
</evidence>
<dbReference type="GO" id="GO:0008270">
    <property type="term" value="F:zinc ion binding"/>
    <property type="evidence" value="ECO:0007669"/>
    <property type="project" value="UniProtKB-UniRule"/>
</dbReference>
<evidence type="ECO:0000256" key="5">
    <source>
        <dbReference type="ARBA" id="ARBA00022801"/>
    </source>
</evidence>
<dbReference type="NCBIfam" id="NF006679">
    <property type="entry name" value="PRK09228.1"/>
    <property type="match status" value="1"/>
</dbReference>
<keyword evidence="4 8" id="KW-0479">Metal-binding</keyword>
<dbReference type="NCBIfam" id="TIGR02967">
    <property type="entry name" value="guan_deamin"/>
    <property type="match status" value="1"/>
</dbReference>
<dbReference type="InterPro" id="IPR014311">
    <property type="entry name" value="Guanine_deaminase"/>
</dbReference>
<dbReference type="EMBL" id="FNPZ01000003">
    <property type="protein sequence ID" value="SDZ33924.1"/>
    <property type="molecule type" value="Genomic_DNA"/>
</dbReference>
<evidence type="ECO:0000313" key="11">
    <source>
        <dbReference type="Proteomes" id="UP000198891"/>
    </source>
</evidence>
<dbReference type="EC" id="3.5.4.3" evidence="3 7"/>
<dbReference type="InterPro" id="IPR011059">
    <property type="entry name" value="Metal-dep_hydrolase_composite"/>
</dbReference>
<protein>
    <recommendedName>
        <fullName evidence="3 7">Guanine deaminase</fullName>
        <shortName evidence="8">Guanase</shortName>
        <ecNumber evidence="3 7">3.5.4.3</ecNumber>
    </recommendedName>
    <alternativeName>
        <fullName evidence="8">Guanine aminohydrolase</fullName>
    </alternativeName>
</protein>
<gene>
    <name evidence="10" type="ORF">SAMN05216554_3379</name>
</gene>
<dbReference type="GO" id="GO:0005829">
    <property type="term" value="C:cytosol"/>
    <property type="evidence" value="ECO:0007669"/>
    <property type="project" value="TreeGrafter"/>
</dbReference>
<dbReference type="Gene3D" id="2.30.40.10">
    <property type="entry name" value="Urease, subunit C, domain 1"/>
    <property type="match status" value="1"/>
</dbReference>
<proteinExistence type="inferred from homology"/>
<dbReference type="OrthoDB" id="3189065at2"/>
<dbReference type="UniPathway" id="UPA00603">
    <property type="reaction ID" value="UER00660"/>
</dbReference>
<evidence type="ECO:0000256" key="8">
    <source>
        <dbReference type="RuleBase" id="RU366009"/>
    </source>
</evidence>
<dbReference type="STRING" id="381665.SAMN05216554_3379"/>
<evidence type="ECO:0000256" key="6">
    <source>
        <dbReference type="ARBA" id="ARBA00022833"/>
    </source>
</evidence>
<dbReference type="GO" id="GO:0008892">
    <property type="term" value="F:guanine deaminase activity"/>
    <property type="evidence" value="ECO:0007669"/>
    <property type="project" value="UniProtKB-UniRule"/>
</dbReference>
<evidence type="ECO:0000256" key="2">
    <source>
        <dbReference type="ARBA" id="ARBA00006745"/>
    </source>
</evidence>
<keyword evidence="5 8" id="KW-0378">Hydrolase</keyword>
<feature type="domain" description="Amidohydrolase-related" evidence="9">
    <location>
        <begin position="72"/>
        <end position="462"/>
    </location>
</feature>
<comment type="function">
    <text evidence="8">Catalyzes the hydrolytic deamination of guanine, producing xanthine and ammonia.</text>
</comment>
<dbReference type="PANTHER" id="PTHR11271">
    <property type="entry name" value="GUANINE DEAMINASE"/>
    <property type="match status" value="1"/>
</dbReference>
<dbReference type="SUPFAM" id="SSF51338">
    <property type="entry name" value="Composite domain of metallo-dependent hydrolases"/>
    <property type="match status" value="2"/>
</dbReference>
<dbReference type="Proteomes" id="UP000198891">
    <property type="component" value="Unassembled WGS sequence"/>
</dbReference>
<comment type="cofactor">
    <cofactor evidence="8">
        <name>Zn(2+)</name>
        <dbReference type="ChEBI" id="CHEBI:29105"/>
    </cofactor>
    <text evidence="8">Binds 1 zinc ion per subunit.</text>
</comment>
<comment type="pathway">
    <text evidence="1 8">Purine metabolism; guanine degradation; xanthine from guanine: step 1/1.</text>
</comment>
<comment type="similarity">
    <text evidence="2 8">Belongs to the metallo-dependent hydrolases superfamily. ATZ/TRZ family.</text>
</comment>
<organism evidence="10 11">
    <name type="scientific">Herbiconiux ginsengi</name>
    <dbReference type="NCBI Taxonomy" id="381665"/>
    <lineage>
        <taxon>Bacteria</taxon>
        <taxon>Bacillati</taxon>
        <taxon>Actinomycetota</taxon>
        <taxon>Actinomycetes</taxon>
        <taxon>Micrococcales</taxon>
        <taxon>Microbacteriaceae</taxon>
        <taxon>Herbiconiux</taxon>
    </lineage>
</organism>
<dbReference type="Pfam" id="PF01979">
    <property type="entry name" value="Amidohydro_1"/>
    <property type="match status" value="1"/>
</dbReference>
<dbReference type="AlphaFoldDB" id="A0A1H3S7P3"/>
<dbReference type="Gene3D" id="3.20.20.140">
    <property type="entry name" value="Metal-dependent hydrolases"/>
    <property type="match status" value="1"/>
</dbReference>
<accession>A0A1H3S7P3</accession>
<evidence type="ECO:0000256" key="1">
    <source>
        <dbReference type="ARBA" id="ARBA00004984"/>
    </source>
</evidence>
<evidence type="ECO:0000256" key="4">
    <source>
        <dbReference type="ARBA" id="ARBA00022723"/>
    </source>
</evidence>
<dbReference type="GO" id="GO:0006147">
    <property type="term" value="P:guanine catabolic process"/>
    <property type="evidence" value="ECO:0007669"/>
    <property type="project" value="UniProtKB-UniRule"/>
</dbReference>
<keyword evidence="6 8" id="KW-0862">Zinc</keyword>